<dbReference type="AlphaFoldDB" id="A0AA48RAW9"/>
<dbReference type="InterPro" id="IPR013433">
    <property type="entry name" value="PHA_gran_rgn"/>
</dbReference>
<sequence length="105" mass="11419">MANTITVTVPHDLGVETAKKRLSEQLEKLRHDYVDKIAHSEVSWSGDVATIRVNAVGQQATATMTVLADMVRIEVQLPWLLAAIAGKVQTFIAHNASDVLKIGKS</sequence>
<proteinExistence type="predicted"/>
<organism evidence="1">
    <name type="scientific">freshwater sediment metagenome</name>
    <dbReference type="NCBI Taxonomy" id="556182"/>
    <lineage>
        <taxon>unclassified sequences</taxon>
        <taxon>metagenomes</taxon>
        <taxon>ecological metagenomes</taxon>
    </lineage>
</organism>
<evidence type="ECO:0000313" key="1">
    <source>
        <dbReference type="EMBL" id="CAJ0871442.1"/>
    </source>
</evidence>
<protein>
    <recommendedName>
        <fullName evidence="2">Polyhydroxyalkanoic acid system protein</fullName>
    </recommendedName>
</protein>
<name>A0AA48RAW9_9ZZZZ</name>
<dbReference type="EMBL" id="OY288114">
    <property type="protein sequence ID" value="CAJ0871442.1"/>
    <property type="molecule type" value="Genomic_DNA"/>
</dbReference>
<gene>
    <name evidence="1" type="ORF">AMST5_02323</name>
</gene>
<dbReference type="Pfam" id="PF09650">
    <property type="entry name" value="PHA_gran_rgn"/>
    <property type="match status" value="1"/>
</dbReference>
<reference evidence="1" key="1">
    <citation type="submission" date="2023-07" db="EMBL/GenBank/DDBJ databases">
        <authorList>
            <person name="Pelsma A.J. K."/>
        </authorList>
    </citation>
    <scope>NUCLEOTIDE SEQUENCE</scope>
</reference>
<evidence type="ECO:0008006" key="2">
    <source>
        <dbReference type="Google" id="ProtNLM"/>
    </source>
</evidence>
<accession>A0AA48RAW9</accession>